<gene>
    <name evidence="3" type="ORF">SYNPS1DRAFT_14612</name>
</gene>
<feature type="compositionally biased region" description="Acidic residues" evidence="2">
    <location>
        <begin position="593"/>
        <end position="617"/>
    </location>
</feature>
<evidence type="ECO:0000313" key="3">
    <source>
        <dbReference type="EMBL" id="RKP26145.1"/>
    </source>
</evidence>
<keyword evidence="4" id="KW-1185">Reference proteome</keyword>
<dbReference type="OrthoDB" id="26970at2759"/>
<evidence type="ECO:0000313" key="4">
    <source>
        <dbReference type="Proteomes" id="UP000278143"/>
    </source>
</evidence>
<name>A0A4P9Z1F5_9FUNG</name>
<dbReference type="GO" id="GO:0001042">
    <property type="term" value="F:RNA polymerase I core binding"/>
    <property type="evidence" value="ECO:0007669"/>
    <property type="project" value="TreeGrafter"/>
</dbReference>
<proteinExistence type="inferred from homology"/>
<reference evidence="4" key="1">
    <citation type="journal article" date="2018" name="Nat. Microbiol.">
        <title>Leveraging single-cell genomics to expand the fungal tree of life.</title>
        <authorList>
            <person name="Ahrendt S.R."/>
            <person name="Quandt C.A."/>
            <person name="Ciobanu D."/>
            <person name="Clum A."/>
            <person name="Salamov A."/>
            <person name="Andreopoulos B."/>
            <person name="Cheng J.F."/>
            <person name="Woyke T."/>
            <person name="Pelin A."/>
            <person name="Henrissat B."/>
            <person name="Reynolds N.K."/>
            <person name="Benny G.L."/>
            <person name="Smith M.E."/>
            <person name="James T.Y."/>
            <person name="Grigoriev I.V."/>
        </authorList>
    </citation>
    <scope>NUCLEOTIDE SEQUENCE [LARGE SCALE GENOMIC DNA]</scope>
    <source>
        <strain evidence="4">Benny S71-1</strain>
    </source>
</reference>
<feature type="compositionally biased region" description="Acidic residues" evidence="2">
    <location>
        <begin position="249"/>
        <end position="274"/>
    </location>
</feature>
<feature type="region of interest" description="Disordered" evidence="2">
    <location>
        <begin position="585"/>
        <end position="632"/>
    </location>
</feature>
<keyword evidence="3" id="KW-0396">Initiation factor</keyword>
<evidence type="ECO:0000256" key="1">
    <source>
        <dbReference type="ARBA" id="ARBA00010098"/>
    </source>
</evidence>
<dbReference type="Pfam" id="PF05327">
    <property type="entry name" value="RRN3"/>
    <property type="match status" value="1"/>
</dbReference>
<comment type="similarity">
    <text evidence="1">Belongs to the RRN3 family.</text>
</comment>
<dbReference type="PANTHER" id="PTHR12790">
    <property type="entry name" value="TRANSCRIPTION INITIATION FACTOR IA RRN3"/>
    <property type="match status" value="1"/>
</dbReference>
<sequence>MRCEQGDDRRYNEMIHKLSNRDELTPEKQLNWLAALTNYVSALTPECSALVEAILAWQWSAWENLVLVKAYATFFEHLVSAQAFYVVPVMRSLVGCFRFYASEEQDNPYKKNATADEVQLVHDRVHRALQRIISLIPTSTPKLAHVLSENFPYKLDTALAQTTYLGNVLRVLDYAPMLRDSLMQTIIERLLRIDVDIQVELDELDELDQDEADLAGDEDVFAMEQGDAAADQLAGYDDGEATDAHETAEESDVDDDGGDDDDGYETEEEPEVLAEEPAGMSVTEIRDLSGKLDRMITLVFEYFSVRRTRHPSAVIEDFYLLLDIFDRSILCTFKSRHTQFLLFHAASVSTELSDVFLGHLTSKVCTASHPSVIRVASASYLASFVARASFLTRDTICNMMRVLIGWAQIYVNDHETDDTYPDLERYAVFYATVQAILYIFCFRWRDLYNDPLVADTTMSADAPTDIASRPAPIPLGNGSNGSGGDALRKQLWDAGLSGLQPILTSKFNPLKICSPGVVQQFARLTRRLNFLYIYPIIERNKHLYLPQRQHSNRSMKQAVPVELEAFFPFDPYRLGQSSRYIDPLYQEWRPDSEVEDDDDEGEEEEEGDVSGEEDEVNEAAAAAAAAADVDESMSAKWNGPTLAHSLLDDTSLDDSTLAMSISPQSGLLDAQRRALLFSND</sequence>
<dbReference type="GO" id="GO:0006361">
    <property type="term" value="P:transcription initiation at RNA polymerase I promoter"/>
    <property type="evidence" value="ECO:0007669"/>
    <property type="project" value="InterPro"/>
</dbReference>
<dbReference type="Proteomes" id="UP000278143">
    <property type="component" value="Unassembled WGS sequence"/>
</dbReference>
<evidence type="ECO:0000256" key="2">
    <source>
        <dbReference type="SAM" id="MobiDB-lite"/>
    </source>
</evidence>
<dbReference type="EMBL" id="KZ989502">
    <property type="protein sequence ID" value="RKP26145.1"/>
    <property type="molecule type" value="Genomic_DNA"/>
</dbReference>
<protein>
    <submittedName>
        <fullName evidence="3">RNA polymerase I-specific transcription initiation factor RRN3</fullName>
    </submittedName>
</protein>
<dbReference type="GO" id="GO:0005634">
    <property type="term" value="C:nucleus"/>
    <property type="evidence" value="ECO:0007669"/>
    <property type="project" value="TreeGrafter"/>
</dbReference>
<organism evidence="3 4">
    <name type="scientific">Syncephalis pseudoplumigaleata</name>
    <dbReference type="NCBI Taxonomy" id="1712513"/>
    <lineage>
        <taxon>Eukaryota</taxon>
        <taxon>Fungi</taxon>
        <taxon>Fungi incertae sedis</taxon>
        <taxon>Zoopagomycota</taxon>
        <taxon>Zoopagomycotina</taxon>
        <taxon>Zoopagomycetes</taxon>
        <taxon>Zoopagales</taxon>
        <taxon>Piptocephalidaceae</taxon>
        <taxon>Syncephalis</taxon>
    </lineage>
</organism>
<feature type="region of interest" description="Disordered" evidence="2">
    <location>
        <begin position="241"/>
        <end position="279"/>
    </location>
</feature>
<dbReference type="GO" id="GO:0003743">
    <property type="term" value="F:translation initiation factor activity"/>
    <property type="evidence" value="ECO:0007669"/>
    <property type="project" value="UniProtKB-KW"/>
</dbReference>
<dbReference type="PANTHER" id="PTHR12790:SF0">
    <property type="entry name" value="RNA POLYMERASE I-SPECIFIC TRANSCRIPTION INITIATION FACTOR RRN3-RELATED"/>
    <property type="match status" value="1"/>
</dbReference>
<dbReference type="AlphaFoldDB" id="A0A4P9Z1F5"/>
<keyword evidence="3" id="KW-0648">Protein biosynthesis</keyword>
<dbReference type="GO" id="GO:0001181">
    <property type="term" value="F:RNA polymerase I general transcription initiation factor activity"/>
    <property type="evidence" value="ECO:0007669"/>
    <property type="project" value="InterPro"/>
</dbReference>
<accession>A0A4P9Z1F5</accession>
<dbReference type="InterPro" id="IPR007991">
    <property type="entry name" value="RNA_pol_I_trans_ini_fac_RRN3"/>
</dbReference>